<keyword evidence="1" id="KW-0472">Membrane</keyword>
<keyword evidence="1" id="KW-0812">Transmembrane</keyword>
<organism evidence="2 3">
    <name type="scientific">Halobaculum magnesiiphilum</name>
    <dbReference type="NCBI Taxonomy" id="1017351"/>
    <lineage>
        <taxon>Archaea</taxon>
        <taxon>Methanobacteriati</taxon>
        <taxon>Methanobacteriota</taxon>
        <taxon>Stenosarchaea group</taxon>
        <taxon>Halobacteria</taxon>
        <taxon>Halobacteriales</taxon>
        <taxon>Haloferacaceae</taxon>
        <taxon>Halobaculum</taxon>
    </lineage>
</organism>
<proteinExistence type="predicted"/>
<dbReference type="GeneID" id="67178957"/>
<dbReference type="Proteomes" id="UP000826254">
    <property type="component" value="Chromosome"/>
</dbReference>
<dbReference type="EMBL" id="CP081958">
    <property type="protein sequence ID" value="QZP37085.1"/>
    <property type="molecule type" value="Genomic_DNA"/>
</dbReference>
<gene>
    <name evidence="2" type="ORF">K6T50_12405</name>
</gene>
<keyword evidence="3" id="KW-1185">Reference proteome</keyword>
<name>A0A8T8WB81_9EURY</name>
<dbReference type="KEGG" id="hmp:K6T50_12405"/>
<keyword evidence="1" id="KW-1133">Transmembrane helix</keyword>
<sequence length="542" mass="59761">MTSKRISLLVALALIATLFGPAISVGVAAPQTTDAELAISQPHYVDGEIQTSSANGTSVYQAGAVPLSIVPQNFAADNVVDYGIETDGGNAELTYDEAMDRFVSTADADGTYAVYWSVEREVAVENESGNGSRIETRRERYTSKIRLSGLTDMVHQPAGDLEATREQADKWSEWNATVNDARETIGNGLLVQIGLASPPTTQETLQGMVNAYLTFKAPLHMLTGNYTQILTLITFTFGGWLFVATVILPLIVVIAGLAYRSNRFEITEAEEGRLSKRAGEMAKREDQQSLANDTHNDVWDDDYIASAMRAEGDDPLTATTNWLAKFRPRYQFHARLQAMAADGWVGVVDRRVRSDGGEESGDGDNGASTDTETASIVDAHVAREDAVDEDADTVSLNVTPDDDLLDALDWSQVEIWEEFDLLAAEIDPAEVRTTPVDVYDLEELVELTDLDMRQFEDESHAAQNMIELFQFIRENPLTDEHGTPDTLRYGLEHHLRAARLLDERFHMPIDGYIDQFEKALAEYDAGADAKRTLDEIREGGHA</sequence>
<accession>A0A8T8WB81</accession>
<dbReference type="RefSeq" id="WP_222606900.1">
    <property type="nucleotide sequence ID" value="NZ_CP081958.1"/>
</dbReference>
<reference evidence="2 3" key="1">
    <citation type="journal article" date="2021" name="Int. J. Syst. Evol. Microbiol.">
        <title>Halobaculum halophilum sp. nov. and Halobaculum salinum sp. nov., isolated from salt lake and saline soil.</title>
        <authorList>
            <person name="Cui H.L."/>
            <person name="Shi X.W."/>
            <person name="Yin X.M."/>
            <person name="Yang X.Y."/>
            <person name="Hou J."/>
            <person name="Zhu L."/>
        </authorList>
    </citation>
    <scope>NUCLEOTIDE SEQUENCE [LARGE SCALE GENOMIC DNA]</scope>
    <source>
        <strain evidence="2 3">NBRC 109044</strain>
    </source>
</reference>
<protein>
    <submittedName>
        <fullName evidence="2">Uncharacterized protein</fullName>
    </submittedName>
</protein>
<evidence type="ECO:0000256" key="1">
    <source>
        <dbReference type="SAM" id="Phobius"/>
    </source>
</evidence>
<evidence type="ECO:0000313" key="2">
    <source>
        <dbReference type="EMBL" id="QZP37085.1"/>
    </source>
</evidence>
<feature type="transmembrane region" description="Helical" evidence="1">
    <location>
        <begin position="237"/>
        <end position="259"/>
    </location>
</feature>
<dbReference type="AlphaFoldDB" id="A0A8T8WB81"/>
<evidence type="ECO:0000313" key="3">
    <source>
        <dbReference type="Proteomes" id="UP000826254"/>
    </source>
</evidence>